<protein>
    <recommendedName>
        <fullName evidence="3">Alpha/beta hydrolase</fullName>
    </recommendedName>
</protein>
<evidence type="ECO:0000313" key="2">
    <source>
        <dbReference type="Proteomes" id="UP000030401"/>
    </source>
</evidence>
<dbReference type="InterPro" id="IPR029058">
    <property type="entry name" value="AB_hydrolase_fold"/>
</dbReference>
<dbReference type="SUPFAM" id="SSF53474">
    <property type="entry name" value="alpha/beta-Hydrolases"/>
    <property type="match status" value="1"/>
</dbReference>
<gene>
    <name evidence="1" type="ORF">N784_14235</name>
</gene>
<name>A0A0A5G6X5_9BACI</name>
<accession>A0A0A5G6X5</accession>
<comment type="caution">
    <text evidence="1">The sequence shown here is derived from an EMBL/GenBank/DDBJ whole genome shotgun (WGS) entry which is preliminary data.</text>
</comment>
<dbReference type="Proteomes" id="UP000030401">
    <property type="component" value="Unassembled WGS sequence"/>
</dbReference>
<dbReference type="AlphaFoldDB" id="A0A0A5G6X5"/>
<keyword evidence="2" id="KW-1185">Reference proteome</keyword>
<evidence type="ECO:0008006" key="3">
    <source>
        <dbReference type="Google" id="ProtNLM"/>
    </source>
</evidence>
<organism evidence="1 2">
    <name type="scientific">Pontibacillus litoralis JSM 072002</name>
    <dbReference type="NCBI Taxonomy" id="1385512"/>
    <lineage>
        <taxon>Bacteria</taxon>
        <taxon>Bacillati</taxon>
        <taxon>Bacillota</taxon>
        <taxon>Bacilli</taxon>
        <taxon>Bacillales</taxon>
        <taxon>Bacillaceae</taxon>
        <taxon>Pontibacillus</taxon>
    </lineage>
</organism>
<dbReference type="EMBL" id="AVPG01000005">
    <property type="protein sequence ID" value="KGX87814.1"/>
    <property type="molecule type" value="Genomic_DNA"/>
</dbReference>
<reference evidence="1 2" key="1">
    <citation type="submission" date="2013-08" db="EMBL/GenBank/DDBJ databases">
        <authorList>
            <person name="Huang J."/>
            <person name="Wang G."/>
        </authorList>
    </citation>
    <scope>NUCLEOTIDE SEQUENCE [LARGE SCALE GENOMIC DNA]</scope>
    <source>
        <strain evidence="1 2">JSM 072002</strain>
    </source>
</reference>
<sequence length="44" mass="5086">MTEEFVEDFGVRASYKELVGCGHSPMIDDLDQVIKAMEDFFRDN</sequence>
<proteinExistence type="predicted"/>
<evidence type="ECO:0000313" key="1">
    <source>
        <dbReference type="EMBL" id="KGX87814.1"/>
    </source>
</evidence>